<keyword evidence="4" id="KW-1185">Reference proteome</keyword>
<dbReference type="CDD" id="cd10170">
    <property type="entry name" value="ASKHA_NBD_HSP70"/>
    <property type="match status" value="1"/>
</dbReference>
<evidence type="ECO:0000256" key="2">
    <source>
        <dbReference type="ARBA" id="ARBA00022840"/>
    </source>
</evidence>
<evidence type="ECO:0000256" key="1">
    <source>
        <dbReference type="ARBA" id="ARBA00022741"/>
    </source>
</evidence>
<dbReference type="EMBL" id="JBFXLQ010000007">
    <property type="protein sequence ID" value="KAL2870171.1"/>
    <property type="molecule type" value="Genomic_DNA"/>
</dbReference>
<reference evidence="3 4" key="1">
    <citation type="submission" date="2024-07" db="EMBL/GenBank/DDBJ databases">
        <title>Section-level genome sequencing and comparative genomics of Aspergillus sections Usti and Cavernicolus.</title>
        <authorList>
            <consortium name="Lawrence Berkeley National Laboratory"/>
            <person name="Nybo J.L."/>
            <person name="Vesth T.C."/>
            <person name="Theobald S."/>
            <person name="Frisvad J.C."/>
            <person name="Larsen T.O."/>
            <person name="Kjaerboelling I."/>
            <person name="Rothschild-Mancinelli K."/>
            <person name="Lyhne E.K."/>
            <person name="Kogle M.E."/>
            <person name="Barry K."/>
            <person name="Clum A."/>
            <person name="Na H."/>
            <person name="Ledsgaard L."/>
            <person name="Lin J."/>
            <person name="Lipzen A."/>
            <person name="Kuo A."/>
            <person name="Riley R."/>
            <person name="Mondo S."/>
            <person name="Labutti K."/>
            <person name="Haridas S."/>
            <person name="Pangalinan J."/>
            <person name="Salamov A.A."/>
            <person name="Simmons B.A."/>
            <person name="Magnuson J.K."/>
            <person name="Chen J."/>
            <person name="Drula E."/>
            <person name="Henrissat B."/>
            <person name="Wiebenga A."/>
            <person name="Lubbers R.J."/>
            <person name="Gomes A.C."/>
            <person name="Macurrencykelacurrency M.R."/>
            <person name="Stajich J."/>
            <person name="Grigoriev I.V."/>
            <person name="Mortensen U.H."/>
            <person name="De Vries R.P."/>
            <person name="Baker S.E."/>
            <person name="Andersen M.R."/>
        </authorList>
    </citation>
    <scope>NUCLEOTIDE SEQUENCE [LARGE SCALE GENOMIC DNA]</scope>
    <source>
        <strain evidence="3 4">CBS 449.75</strain>
    </source>
</reference>
<dbReference type="RefSeq" id="XP_070889150.1">
    <property type="nucleotide sequence ID" value="XM_071032390.1"/>
</dbReference>
<proteinExistence type="predicted"/>
<evidence type="ECO:0000313" key="3">
    <source>
        <dbReference type="EMBL" id="KAL2870171.1"/>
    </source>
</evidence>
<dbReference type="Gene3D" id="3.90.640.10">
    <property type="entry name" value="Actin, Chain A, domain 4"/>
    <property type="match status" value="1"/>
</dbReference>
<dbReference type="GeneID" id="98147462"/>
<comment type="caution">
    <text evidence="3">The sequence shown here is derived from an EMBL/GenBank/DDBJ whole genome shotgun (WGS) entry which is preliminary data.</text>
</comment>
<gene>
    <name evidence="3" type="ORF">BJX67DRAFT_378701</name>
</gene>
<dbReference type="Gene3D" id="3.30.420.40">
    <property type="match status" value="2"/>
</dbReference>
<keyword evidence="1" id="KW-0547">Nucleotide-binding</keyword>
<protein>
    <submittedName>
        <fullName evidence="3">Uncharacterized protein</fullName>
    </submittedName>
</protein>
<accession>A0ABR4M064</accession>
<dbReference type="Proteomes" id="UP001610432">
    <property type="component" value="Unassembled WGS sequence"/>
</dbReference>
<keyword evidence="2" id="KW-0067">ATP-binding</keyword>
<name>A0ABR4M064_9EURO</name>
<evidence type="ECO:0000313" key="4">
    <source>
        <dbReference type="Proteomes" id="UP001610432"/>
    </source>
</evidence>
<organism evidence="3 4">
    <name type="scientific">Aspergillus lucknowensis</name>
    <dbReference type="NCBI Taxonomy" id="176173"/>
    <lineage>
        <taxon>Eukaryota</taxon>
        <taxon>Fungi</taxon>
        <taxon>Dikarya</taxon>
        <taxon>Ascomycota</taxon>
        <taxon>Pezizomycotina</taxon>
        <taxon>Eurotiomycetes</taxon>
        <taxon>Eurotiomycetidae</taxon>
        <taxon>Eurotiales</taxon>
        <taxon>Aspergillaceae</taxon>
        <taxon>Aspergillus</taxon>
        <taxon>Aspergillus subgen. Nidulantes</taxon>
    </lineage>
</organism>
<dbReference type="PANTHER" id="PTHR14187">
    <property type="entry name" value="ALPHA KINASE/ELONGATION FACTOR 2 KINASE"/>
    <property type="match status" value="1"/>
</dbReference>
<dbReference type="PANTHER" id="PTHR14187:SF81">
    <property type="entry name" value="HSP70 FAMILY PROTEIN (AFU_ORTHOLOGUE AFUA_4G14040)"/>
    <property type="match status" value="1"/>
</dbReference>
<sequence length="522" mass="57779">MSYSGETQKWGYQVEVQREAACSSRFKLSLDTEADPTKFDDGLLSATMGTGILTVPEGKTAELVTEDYFRAVYSHILRIFETELKGCPLPSITFYISVPAVWSERAKQATMLAATSAGFGSREGDAVELIREPEAGLCYSLEFGGLRLQQGQGVLVADLGGGTVDVALYLVQNLEPALQVHPLVAMQGAKCGGTAIDRLFIEMLNERYGEEFKQLPQAAKGPRSVLFQDFERNKRKFTGLGQRRDRTLRLCRATDPWLNRMDETVIRLSDAQLHQLFHGVVQKIAQLINSQIEAAREASGGHPVIKASERDPFCRYLRTVFEGPSNVSIIVPPNPQMAVVIGGALRALAFQPPQSLKAPLNYGFETPRPLRPNRDPPEVGSYGRIDGEGIVYGAISWVMRNGVPYYHPWHTATEILALIPEHGMFRLPVLACSQDVPPEFTSHRDVHQITGILVQIQNIGSAGHAREIGNGFPMYQVQLVIRTAIDEHLQNIQFVVLHQGVEVGRHALCVQDVDLSRPPQLF</sequence>
<dbReference type="InterPro" id="IPR013126">
    <property type="entry name" value="Hsp_70_fam"/>
</dbReference>
<dbReference type="InterPro" id="IPR043129">
    <property type="entry name" value="ATPase_NBD"/>
</dbReference>
<dbReference type="SUPFAM" id="SSF53067">
    <property type="entry name" value="Actin-like ATPase domain"/>
    <property type="match status" value="2"/>
</dbReference>
<dbReference type="Pfam" id="PF00012">
    <property type="entry name" value="HSP70"/>
    <property type="match status" value="1"/>
</dbReference>